<protein>
    <submittedName>
        <fullName evidence="2">Uncharacterized protein</fullName>
    </submittedName>
</protein>
<dbReference type="HOGENOM" id="CLU_1403770_0_0_1"/>
<evidence type="ECO:0000256" key="1">
    <source>
        <dbReference type="SAM" id="MobiDB-lite"/>
    </source>
</evidence>
<proteinExistence type="predicted"/>
<feature type="region of interest" description="Disordered" evidence="1">
    <location>
        <begin position="1"/>
        <end position="24"/>
    </location>
</feature>
<dbReference type="EMBL" id="GL732525">
    <property type="protein sequence ID" value="EFX89179.1"/>
    <property type="molecule type" value="Genomic_DNA"/>
</dbReference>
<name>E9FV24_DAPPU</name>
<evidence type="ECO:0000313" key="2">
    <source>
        <dbReference type="EMBL" id="EFX89179.1"/>
    </source>
</evidence>
<accession>E9FV24</accession>
<feature type="region of interest" description="Disordered" evidence="1">
    <location>
        <begin position="56"/>
        <end position="89"/>
    </location>
</feature>
<reference evidence="2 3" key="1">
    <citation type="journal article" date="2011" name="Science">
        <title>The ecoresponsive genome of Daphnia pulex.</title>
        <authorList>
            <person name="Colbourne J.K."/>
            <person name="Pfrender M.E."/>
            <person name="Gilbert D."/>
            <person name="Thomas W.K."/>
            <person name="Tucker A."/>
            <person name="Oakley T.H."/>
            <person name="Tokishita S."/>
            <person name="Aerts A."/>
            <person name="Arnold G.J."/>
            <person name="Basu M.K."/>
            <person name="Bauer D.J."/>
            <person name="Caceres C.E."/>
            <person name="Carmel L."/>
            <person name="Casola C."/>
            <person name="Choi J.H."/>
            <person name="Detter J.C."/>
            <person name="Dong Q."/>
            <person name="Dusheyko S."/>
            <person name="Eads B.D."/>
            <person name="Frohlich T."/>
            <person name="Geiler-Samerotte K.A."/>
            <person name="Gerlach D."/>
            <person name="Hatcher P."/>
            <person name="Jogdeo S."/>
            <person name="Krijgsveld J."/>
            <person name="Kriventseva E.V."/>
            <person name="Kultz D."/>
            <person name="Laforsch C."/>
            <person name="Lindquist E."/>
            <person name="Lopez J."/>
            <person name="Manak J.R."/>
            <person name="Muller J."/>
            <person name="Pangilinan J."/>
            <person name="Patwardhan R.P."/>
            <person name="Pitluck S."/>
            <person name="Pritham E.J."/>
            <person name="Rechtsteiner A."/>
            <person name="Rho M."/>
            <person name="Rogozin I.B."/>
            <person name="Sakarya O."/>
            <person name="Salamov A."/>
            <person name="Schaack S."/>
            <person name="Shapiro H."/>
            <person name="Shiga Y."/>
            <person name="Skalitzky C."/>
            <person name="Smith Z."/>
            <person name="Souvorov A."/>
            <person name="Sung W."/>
            <person name="Tang Z."/>
            <person name="Tsuchiya D."/>
            <person name="Tu H."/>
            <person name="Vos H."/>
            <person name="Wang M."/>
            <person name="Wolf Y.I."/>
            <person name="Yamagata H."/>
            <person name="Yamada T."/>
            <person name="Ye Y."/>
            <person name="Shaw J.R."/>
            <person name="Andrews J."/>
            <person name="Crease T.J."/>
            <person name="Tang H."/>
            <person name="Lucas S.M."/>
            <person name="Robertson H.M."/>
            <person name="Bork P."/>
            <person name="Koonin E.V."/>
            <person name="Zdobnov E.M."/>
            <person name="Grigoriev I.V."/>
            <person name="Lynch M."/>
            <person name="Boore J.L."/>
        </authorList>
    </citation>
    <scope>NUCLEOTIDE SEQUENCE [LARGE SCALE GENOMIC DNA]</scope>
</reference>
<feature type="compositionally biased region" description="Polar residues" evidence="1">
    <location>
        <begin position="11"/>
        <end position="23"/>
    </location>
</feature>
<evidence type="ECO:0000313" key="3">
    <source>
        <dbReference type="Proteomes" id="UP000000305"/>
    </source>
</evidence>
<organism evidence="2 3">
    <name type="scientific">Daphnia pulex</name>
    <name type="common">Water flea</name>
    <dbReference type="NCBI Taxonomy" id="6669"/>
    <lineage>
        <taxon>Eukaryota</taxon>
        <taxon>Metazoa</taxon>
        <taxon>Ecdysozoa</taxon>
        <taxon>Arthropoda</taxon>
        <taxon>Crustacea</taxon>
        <taxon>Branchiopoda</taxon>
        <taxon>Diplostraca</taxon>
        <taxon>Cladocera</taxon>
        <taxon>Anomopoda</taxon>
        <taxon>Daphniidae</taxon>
        <taxon>Daphnia</taxon>
    </lineage>
</organism>
<feature type="compositionally biased region" description="Polar residues" evidence="1">
    <location>
        <begin position="139"/>
        <end position="167"/>
    </location>
</feature>
<dbReference type="Proteomes" id="UP000000305">
    <property type="component" value="Unassembled WGS sequence"/>
</dbReference>
<dbReference type="InParanoid" id="E9FV24"/>
<feature type="region of interest" description="Disordered" evidence="1">
    <location>
        <begin position="118"/>
        <end position="167"/>
    </location>
</feature>
<dbReference type="KEGG" id="dpx:DAPPUDRAFT_233535"/>
<keyword evidence="3" id="KW-1185">Reference proteome</keyword>
<dbReference type="AlphaFoldDB" id="E9FV24"/>
<sequence>MERKSFGLPQSRFTKGNSETSHIVTPPSDHFLCEPPPGPSNETAALKKVEEYPFTPSIKSTNWRGDDMRSPITPAASPRVTSHPASLESRVGEVEGLSIHRLRISAGLPSLFQRPFSSPASEFTSTPKRKSTVAEISPGKSSSPIRLTGSSVKPFSTSTQMEKNHLSSELQCKTSPFLFLNATKEVSHSKSVYI</sequence>
<gene>
    <name evidence="2" type="ORF">DAPPUDRAFT_233535</name>
</gene>